<evidence type="ECO:0000256" key="1">
    <source>
        <dbReference type="ARBA" id="ARBA00008773"/>
    </source>
</evidence>
<organism evidence="7 8">
    <name type="scientific">Artemisia annua</name>
    <name type="common">Sweet wormwood</name>
    <dbReference type="NCBI Taxonomy" id="35608"/>
    <lineage>
        <taxon>Eukaryota</taxon>
        <taxon>Viridiplantae</taxon>
        <taxon>Streptophyta</taxon>
        <taxon>Embryophyta</taxon>
        <taxon>Tracheophyta</taxon>
        <taxon>Spermatophyta</taxon>
        <taxon>Magnoliopsida</taxon>
        <taxon>eudicotyledons</taxon>
        <taxon>Gunneridae</taxon>
        <taxon>Pentapetalae</taxon>
        <taxon>asterids</taxon>
        <taxon>campanulids</taxon>
        <taxon>Asterales</taxon>
        <taxon>Asteraceae</taxon>
        <taxon>Asteroideae</taxon>
        <taxon>Anthemideae</taxon>
        <taxon>Artemisiinae</taxon>
        <taxon>Artemisia</taxon>
    </lineage>
</organism>
<dbReference type="GO" id="GO:0004553">
    <property type="term" value="F:hydrolase activity, hydrolyzing O-glycosyl compounds"/>
    <property type="evidence" value="ECO:0007669"/>
    <property type="project" value="InterPro"/>
</dbReference>
<evidence type="ECO:0000259" key="6">
    <source>
        <dbReference type="Pfam" id="PF08268"/>
    </source>
</evidence>
<dbReference type="AlphaFoldDB" id="A0A2U1MBB5"/>
<dbReference type="PANTHER" id="PTHR32227">
    <property type="entry name" value="GLUCAN ENDO-1,3-BETA-GLUCOSIDASE BG1-RELATED-RELATED"/>
    <property type="match status" value="1"/>
</dbReference>
<evidence type="ECO:0000256" key="3">
    <source>
        <dbReference type="ARBA" id="ARBA00023295"/>
    </source>
</evidence>
<dbReference type="EMBL" id="PKPP01005860">
    <property type="protein sequence ID" value="PWA58561.1"/>
    <property type="molecule type" value="Genomic_DNA"/>
</dbReference>
<dbReference type="InterPro" id="IPR013187">
    <property type="entry name" value="F-box-assoc_dom_typ3"/>
</dbReference>
<dbReference type="Pfam" id="PF08268">
    <property type="entry name" value="FBA_3"/>
    <property type="match status" value="1"/>
</dbReference>
<protein>
    <submittedName>
        <fullName evidence="7">Glycoside hydrolase, catalytic domain-containing protein</fullName>
    </submittedName>
</protein>
<keyword evidence="2 7" id="KW-0378">Hydrolase</keyword>
<keyword evidence="5" id="KW-0472">Membrane</keyword>
<keyword evidence="3" id="KW-0326">Glycosidase</keyword>
<name>A0A2U1MBB5_ARTAN</name>
<keyword evidence="8" id="KW-1185">Reference proteome</keyword>
<keyword evidence="5" id="KW-1133">Transmembrane helix</keyword>
<dbReference type="Gene3D" id="3.20.20.80">
    <property type="entry name" value="Glycosidases"/>
    <property type="match status" value="1"/>
</dbReference>
<accession>A0A2U1MBB5</accession>
<feature type="transmembrane region" description="Helical" evidence="5">
    <location>
        <begin position="644"/>
        <end position="670"/>
    </location>
</feature>
<gene>
    <name evidence="7" type="ORF">CTI12_AA400980</name>
</gene>
<dbReference type="OrthoDB" id="1293114at2759"/>
<evidence type="ECO:0000313" key="8">
    <source>
        <dbReference type="Proteomes" id="UP000245207"/>
    </source>
</evidence>
<dbReference type="InterPro" id="IPR044965">
    <property type="entry name" value="Glyco_hydro_17_plant"/>
</dbReference>
<dbReference type="InterPro" id="IPR000490">
    <property type="entry name" value="Glyco_hydro_17"/>
</dbReference>
<dbReference type="InterPro" id="IPR036047">
    <property type="entry name" value="F-box-like_dom_sf"/>
</dbReference>
<dbReference type="GO" id="GO:0005975">
    <property type="term" value="P:carbohydrate metabolic process"/>
    <property type="evidence" value="ECO:0007669"/>
    <property type="project" value="InterPro"/>
</dbReference>
<dbReference type="Pfam" id="PF00332">
    <property type="entry name" value="Glyco_hydro_17"/>
    <property type="match status" value="1"/>
</dbReference>
<dbReference type="Proteomes" id="UP000245207">
    <property type="component" value="Unassembled WGS sequence"/>
</dbReference>
<feature type="domain" description="F-box associated beta-propeller type 3" evidence="6">
    <location>
        <begin position="159"/>
        <end position="361"/>
    </location>
</feature>
<keyword evidence="5" id="KW-0812">Transmembrane</keyword>
<evidence type="ECO:0000313" key="7">
    <source>
        <dbReference type="EMBL" id="PWA58561.1"/>
    </source>
</evidence>
<sequence>MKSAKKRCKKHCKVKHGSMKDVQVDPFNLLPDDILLLILMKVPGDVLRYSARFVYKRWFNLITYTILLDHVSFILETQTGSQKVRLVDISEEGEGLTMNERYLELPYNGRIKSWCNEVLLITDLDKQGSLFFYNIITKEGSLLSQCSISCGGHYSCRCGIGLSYDKFKGVYKVVHVFNGPPVQCELIILGSSNISTCNSSKWKEYSGPIYTGQRGHHWDDPVSVQGRYLHWDVHCSEYLLSMDTVKETFCQTSLPVSEGFSHLVEMGGFLTLLHKVPSYEINIWVLKDFQRTKWEKLQSISTESVVYSSINPRRIPPIPVTSVKSQRYLIFRLPGCDSTTFYSYDLKDNFMTRLDIDIEYGERVIVHSTSASFFLSQFRSSNSKGHVQKPRRPAISVGTNLLSHGDFTTLDMIVPAIRNVRNALNDIGIDKITVSTTFSFLNIMTTSFPPSSAEFQEPVNRLVIKPLLEFLTETNSSFFVSLFPYYVYKLRPEIPIGFALFQEHAFNFRDDTVTGVRYRNLFDQMVDAVIAAMAVAGHENIPIIVTETGWPCYDPLNEGEARVVYSGMYLRGLVSHLNSGRGTPLRKEGPSEVYVYEMFDTNDTVSKGLSGDGIGVNWGFCYANMSTKFEINFSNGSSVVTTNWVVKMFFVLFVGINCFSFGLVLSRLLII</sequence>
<dbReference type="SUPFAM" id="SSF51445">
    <property type="entry name" value="(Trans)glycosidases"/>
    <property type="match status" value="1"/>
</dbReference>
<reference evidence="7 8" key="1">
    <citation type="journal article" date="2018" name="Mol. Plant">
        <title>The genome of Artemisia annua provides insight into the evolution of Asteraceae family and artemisinin biosynthesis.</title>
        <authorList>
            <person name="Shen Q."/>
            <person name="Zhang L."/>
            <person name="Liao Z."/>
            <person name="Wang S."/>
            <person name="Yan T."/>
            <person name="Shi P."/>
            <person name="Liu M."/>
            <person name="Fu X."/>
            <person name="Pan Q."/>
            <person name="Wang Y."/>
            <person name="Lv Z."/>
            <person name="Lu X."/>
            <person name="Zhang F."/>
            <person name="Jiang W."/>
            <person name="Ma Y."/>
            <person name="Chen M."/>
            <person name="Hao X."/>
            <person name="Li L."/>
            <person name="Tang Y."/>
            <person name="Lv G."/>
            <person name="Zhou Y."/>
            <person name="Sun X."/>
            <person name="Brodelius P.E."/>
            <person name="Rose J.K.C."/>
            <person name="Tang K."/>
        </authorList>
    </citation>
    <scope>NUCLEOTIDE SEQUENCE [LARGE SCALE GENOMIC DNA]</scope>
    <source>
        <strain evidence="8">cv. Huhao1</strain>
        <tissue evidence="7">Leaf</tissue>
    </source>
</reference>
<dbReference type="SUPFAM" id="SSF81383">
    <property type="entry name" value="F-box domain"/>
    <property type="match status" value="1"/>
</dbReference>
<proteinExistence type="inferred from homology"/>
<evidence type="ECO:0000256" key="5">
    <source>
        <dbReference type="SAM" id="Phobius"/>
    </source>
</evidence>
<evidence type="ECO:0000256" key="4">
    <source>
        <dbReference type="RuleBase" id="RU004335"/>
    </source>
</evidence>
<comment type="similarity">
    <text evidence="1 4">Belongs to the glycosyl hydrolase 17 family.</text>
</comment>
<dbReference type="InterPro" id="IPR017853">
    <property type="entry name" value="GH"/>
</dbReference>
<comment type="caution">
    <text evidence="7">The sequence shown here is derived from an EMBL/GenBank/DDBJ whole genome shotgun (WGS) entry which is preliminary data.</text>
</comment>
<evidence type="ECO:0000256" key="2">
    <source>
        <dbReference type="ARBA" id="ARBA00022801"/>
    </source>
</evidence>